<reference evidence="1" key="1">
    <citation type="submission" date="2019-04" db="EMBL/GenBank/DDBJ databases">
        <title>Evolution of Biomass-Degrading Anaerobic Consortia Revealed by Metagenomics.</title>
        <authorList>
            <person name="Peng X."/>
        </authorList>
    </citation>
    <scope>NUCLEOTIDE SEQUENCE</scope>
    <source>
        <strain evidence="1">SIG141</strain>
    </source>
</reference>
<dbReference type="Proteomes" id="UP000763088">
    <property type="component" value="Unassembled WGS sequence"/>
</dbReference>
<dbReference type="EMBL" id="SUYD01000005">
    <property type="protein sequence ID" value="MBE6265854.1"/>
    <property type="molecule type" value="Genomic_DNA"/>
</dbReference>
<organism evidence="1 2">
    <name type="scientific">Xylanibacter ruminicola</name>
    <name type="common">Prevotella ruminicola</name>
    <dbReference type="NCBI Taxonomy" id="839"/>
    <lineage>
        <taxon>Bacteria</taxon>
        <taxon>Pseudomonadati</taxon>
        <taxon>Bacteroidota</taxon>
        <taxon>Bacteroidia</taxon>
        <taxon>Bacteroidales</taxon>
        <taxon>Prevotellaceae</taxon>
        <taxon>Xylanibacter</taxon>
    </lineage>
</organism>
<accession>A0A928BSC9</accession>
<evidence type="ECO:0000313" key="1">
    <source>
        <dbReference type="EMBL" id="MBE6265854.1"/>
    </source>
</evidence>
<comment type="caution">
    <text evidence="1">The sequence shown here is derived from an EMBL/GenBank/DDBJ whole genome shotgun (WGS) entry which is preliminary data.</text>
</comment>
<proteinExistence type="predicted"/>
<protein>
    <submittedName>
        <fullName evidence="1">Uncharacterized protein</fullName>
    </submittedName>
</protein>
<gene>
    <name evidence="1" type="ORF">E7102_05185</name>
</gene>
<name>A0A928BSC9_XYLRU</name>
<sequence>MNKKQKSEKLIEADKLYEQLKNKHKEFFDKVGNKRMCDFSIEELRYAFEVVYPEIPKLIGKDKEESK</sequence>
<dbReference type="AlphaFoldDB" id="A0A928BSC9"/>
<evidence type="ECO:0000313" key="2">
    <source>
        <dbReference type="Proteomes" id="UP000763088"/>
    </source>
</evidence>